<dbReference type="EMBL" id="CM056809">
    <property type="protein sequence ID" value="KAJ8647816.1"/>
    <property type="molecule type" value="Genomic_DNA"/>
</dbReference>
<reference evidence="1 2" key="1">
    <citation type="journal article" date="2022" name="Hortic Res">
        <title>A haplotype resolved chromosomal level avocado genome allows analysis of novel avocado genes.</title>
        <authorList>
            <person name="Nath O."/>
            <person name="Fletcher S.J."/>
            <person name="Hayward A."/>
            <person name="Shaw L.M."/>
            <person name="Masouleh A.K."/>
            <person name="Furtado A."/>
            <person name="Henry R.J."/>
            <person name="Mitter N."/>
        </authorList>
    </citation>
    <scope>NUCLEOTIDE SEQUENCE [LARGE SCALE GENOMIC DNA]</scope>
    <source>
        <strain evidence="2">cv. Hass</strain>
    </source>
</reference>
<name>A0ACC2MPY7_PERAE</name>
<proteinExistence type="predicted"/>
<dbReference type="Proteomes" id="UP001234297">
    <property type="component" value="Chromosome 1"/>
</dbReference>
<keyword evidence="2" id="KW-1185">Reference proteome</keyword>
<evidence type="ECO:0000313" key="1">
    <source>
        <dbReference type="EMBL" id="KAJ8647816.1"/>
    </source>
</evidence>
<organism evidence="1 2">
    <name type="scientific">Persea americana</name>
    <name type="common">Avocado</name>
    <dbReference type="NCBI Taxonomy" id="3435"/>
    <lineage>
        <taxon>Eukaryota</taxon>
        <taxon>Viridiplantae</taxon>
        <taxon>Streptophyta</taxon>
        <taxon>Embryophyta</taxon>
        <taxon>Tracheophyta</taxon>
        <taxon>Spermatophyta</taxon>
        <taxon>Magnoliopsida</taxon>
        <taxon>Magnoliidae</taxon>
        <taxon>Laurales</taxon>
        <taxon>Lauraceae</taxon>
        <taxon>Persea</taxon>
    </lineage>
</organism>
<evidence type="ECO:0000313" key="2">
    <source>
        <dbReference type="Proteomes" id="UP001234297"/>
    </source>
</evidence>
<sequence>MSKLPSTDLEIWFSRVRVSSFPLKKRGNKRNIYSVSLLSISDFEEDLQEFELIERGNSEVLSCNKRKLSSDQELRHTNYKLQSKLRVRNIGITEHHRLFDFPPSVTVIVIKNNNNFYLVNTDSFVAWMLFELFLLNRQSRKDFNVVSGNAVVQNVGTSELDAEMNCHQVIEEKGVNCTVLLEEEVRQLESEKESWLQREKHLEDQIAQAILDKRSWISKEISLEEKIMQLQNEKDCSIQMEANLKEKIKHLQKEIDCWGKKEASLEEIIKLLRREKDLWAVKEVDFEEKIKLLERGKDSWILKENSSKEMNARLYEANLGLQTKVKELEESRNSLLQENQRLVESMSRLELQIQHLEREGFVSSTAETTKHVTDEEDPNDMVEAARDLVEKLIVENAELVEKVNELYVELDRHAIRATQSSMIGYNPATVMARTATDPGYLLERGEETPRTIEAMQFPAHIQNGETVNVVNNIDLQCNVDDTMQKDVLPGSFKTSESTSDIVEVPLDENDIQEVEIKRERLEENNIWDVESQSLKAGEDDGVPFSDAPLIGAPFRLISFVAGYVSGADLVSKSSLGSGG</sequence>
<protein>
    <submittedName>
        <fullName evidence="1">Uncharacterized protein</fullName>
    </submittedName>
</protein>
<accession>A0ACC2MPY7</accession>
<gene>
    <name evidence="1" type="ORF">MRB53_000839</name>
</gene>
<comment type="caution">
    <text evidence="1">The sequence shown here is derived from an EMBL/GenBank/DDBJ whole genome shotgun (WGS) entry which is preliminary data.</text>
</comment>